<evidence type="ECO:0000313" key="2">
    <source>
        <dbReference type="Proteomes" id="UP000006867"/>
    </source>
</evidence>
<name>A0ABM5LVD3_BACA1</name>
<sequence length="39" mass="4156">MNTAALNVITPKLDIKIRSDACCPKCGCSISVEEELCEG</sequence>
<protein>
    <submittedName>
        <fullName evidence="1">Uncharacterized protein</fullName>
    </submittedName>
</protein>
<dbReference type="EMBL" id="CP002207">
    <property type="protein sequence ID" value="ADP31679.1"/>
    <property type="molecule type" value="Genomic_DNA"/>
</dbReference>
<proteinExistence type="predicted"/>
<dbReference type="Proteomes" id="UP000006867">
    <property type="component" value="Chromosome"/>
</dbReference>
<accession>A0ABM5LVD3</accession>
<evidence type="ECO:0000313" key="1">
    <source>
        <dbReference type="EMBL" id="ADP31679.1"/>
    </source>
</evidence>
<organism evidence="1 2">
    <name type="scientific">Bacillus atrophaeus (strain 1942)</name>
    <dbReference type="NCBI Taxonomy" id="720555"/>
    <lineage>
        <taxon>Bacteria</taxon>
        <taxon>Bacillati</taxon>
        <taxon>Bacillota</taxon>
        <taxon>Bacilli</taxon>
        <taxon>Bacillales</taxon>
        <taxon>Bacillaceae</taxon>
        <taxon>Bacillus</taxon>
    </lineage>
</organism>
<reference evidence="1 2" key="1">
    <citation type="journal article" date="2011" name="Front. Microbiol.">
        <title>Genomic signatures of strain selection and enhancement in Bacillus atrophaeus var. globigii, a historical biowarfare simulant.</title>
        <authorList>
            <person name="Gibbons H.S."/>
            <person name="Broomall S.M."/>
            <person name="McNew L.A."/>
            <person name="Daligault H."/>
            <person name="Chapman C."/>
            <person name="Bruce D."/>
            <person name="Karavis M."/>
            <person name="Krepps M."/>
            <person name="McGregor P.A."/>
            <person name="Hong C."/>
            <person name="Park K.H."/>
            <person name="Akmal A."/>
            <person name="Feldman A."/>
            <person name="Lin J.S."/>
            <person name="Chang W.E."/>
            <person name="Higgs B.W."/>
            <person name="Demirev P."/>
            <person name="Lindquist J."/>
            <person name="Liem A."/>
            <person name="Fochler E."/>
            <person name="Read T.D."/>
            <person name="Tapia R."/>
            <person name="Johnson S."/>
            <person name="Bishop-Lilly K.A."/>
            <person name="Detter C."/>
            <person name="Han C."/>
            <person name="Sozhamannan S."/>
            <person name="Rosenzweig C.N."/>
            <person name="Skowronski E.W."/>
        </authorList>
    </citation>
    <scope>NUCLEOTIDE SEQUENCE [LARGE SCALE GENOMIC DNA]</scope>
    <source>
        <strain evidence="1 2">1942</strain>
    </source>
</reference>
<gene>
    <name evidence="1" type="ordered locus">BATR1942_03625</name>
</gene>
<keyword evidence="2" id="KW-1185">Reference proteome</keyword>